<evidence type="ECO:0000313" key="2">
    <source>
        <dbReference type="Proteomes" id="UP000198635"/>
    </source>
</evidence>
<dbReference type="OrthoDB" id="9801073at2"/>
<dbReference type="AlphaFoldDB" id="A0A1I3RMB1"/>
<dbReference type="Proteomes" id="UP000198635">
    <property type="component" value="Unassembled WGS sequence"/>
</dbReference>
<accession>A0A1I3RMB1</accession>
<name>A0A1I3RMB1_9BACT</name>
<sequence>MDQIQKQALQVAKEIVVKFIEVGRISPSNFSEYFEPIYDDVYRTVTKTGQIPDIEKDSAVEPE</sequence>
<keyword evidence="2" id="KW-1185">Reference proteome</keyword>
<organism evidence="1 2">
    <name type="scientific">Desulfomicrobium apsheronum</name>
    <dbReference type="NCBI Taxonomy" id="52560"/>
    <lineage>
        <taxon>Bacteria</taxon>
        <taxon>Pseudomonadati</taxon>
        <taxon>Thermodesulfobacteriota</taxon>
        <taxon>Desulfovibrionia</taxon>
        <taxon>Desulfovibrionales</taxon>
        <taxon>Desulfomicrobiaceae</taxon>
        <taxon>Desulfomicrobium</taxon>
    </lineage>
</organism>
<dbReference type="STRING" id="52560.SAMN04488082_103244"/>
<reference evidence="2" key="1">
    <citation type="submission" date="2016-10" db="EMBL/GenBank/DDBJ databases">
        <authorList>
            <person name="Varghese N."/>
            <person name="Submissions S."/>
        </authorList>
    </citation>
    <scope>NUCLEOTIDE SEQUENCE [LARGE SCALE GENOMIC DNA]</scope>
    <source>
        <strain evidence="2">DSM 5918</strain>
    </source>
</reference>
<dbReference type="EMBL" id="FORX01000003">
    <property type="protein sequence ID" value="SFJ47723.1"/>
    <property type="molecule type" value="Genomic_DNA"/>
</dbReference>
<protein>
    <submittedName>
        <fullName evidence="1">Uncharacterized protein</fullName>
    </submittedName>
</protein>
<dbReference type="RefSeq" id="WP_092373085.1">
    <property type="nucleotide sequence ID" value="NZ_FORX01000003.1"/>
</dbReference>
<evidence type="ECO:0000313" key="1">
    <source>
        <dbReference type="EMBL" id="SFJ47723.1"/>
    </source>
</evidence>
<proteinExistence type="predicted"/>
<gene>
    <name evidence="1" type="ORF">SAMN04488082_103244</name>
</gene>